<keyword evidence="2" id="KW-0732">Signal</keyword>
<name>A0A8H7API8_9EURO</name>
<feature type="region of interest" description="Disordered" evidence="1">
    <location>
        <begin position="31"/>
        <end position="58"/>
    </location>
</feature>
<gene>
    <name evidence="3" type="ORF">GJ744_011971</name>
</gene>
<proteinExistence type="predicted"/>
<accession>A0A8H7API8</accession>
<dbReference type="EMBL" id="JAACFV010000009">
    <property type="protein sequence ID" value="KAF7512868.1"/>
    <property type="molecule type" value="Genomic_DNA"/>
</dbReference>
<sequence length="142" mass="14497">MRTSDPWGIFSTTAYFLVSSVWALEASTRTAGAGGQDTEGGPSEPASTCSSTAGTGGGSSVAGIVEYPSSTAIDSSRIFASLPANGGADAESDAEQYHQTMAATSSLDFRILVARSVAFRASVKMIAASSIFKIPAALVFSR</sequence>
<evidence type="ECO:0000256" key="1">
    <source>
        <dbReference type="SAM" id="MobiDB-lite"/>
    </source>
</evidence>
<keyword evidence="4" id="KW-1185">Reference proteome</keyword>
<reference evidence="3" key="1">
    <citation type="submission" date="2020-02" db="EMBL/GenBank/DDBJ databases">
        <authorList>
            <person name="Palmer J.M."/>
        </authorList>
    </citation>
    <scope>NUCLEOTIDE SEQUENCE</scope>
    <source>
        <strain evidence="3">EPUS1.4</strain>
        <tissue evidence="3">Thallus</tissue>
    </source>
</reference>
<protein>
    <recommendedName>
        <fullName evidence="5">Secreted protein</fullName>
    </recommendedName>
</protein>
<feature type="signal peptide" evidence="2">
    <location>
        <begin position="1"/>
        <end position="23"/>
    </location>
</feature>
<evidence type="ECO:0000256" key="2">
    <source>
        <dbReference type="SAM" id="SignalP"/>
    </source>
</evidence>
<dbReference type="AlphaFoldDB" id="A0A8H7API8"/>
<dbReference type="Proteomes" id="UP000606974">
    <property type="component" value="Unassembled WGS sequence"/>
</dbReference>
<evidence type="ECO:0000313" key="3">
    <source>
        <dbReference type="EMBL" id="KAF7512868.1"/>
    </source>
</evidence>
<comment type="caution">
    <text evidence="3">The sequence shown here is derived from an EMBL/GenBank/DDBJ whole genome shotgun (WGS) entry which is preliminary data.</text>
</comment>
<feature type="chain" id="PRO_5034396237" description="Secreted protein" evidence="2">
    <location>
        <begin position="24"/>
        <end position="142"/>
    </location>
</feature>
<organism evidence="3 4">
    <name type="scientific">Endocarpon pusillum</name>
    <dbReference type="NCBI Taxonomy" id="364733"/>
    <lineage>
        <taxon>Eukaryota</taxon>
        <taxon>Fungi</taxon>
        <taxon>Dikarya</taxon>
        <taxon>Ascomycota</taxon>
        <taxon>Pezizomycotina</taxon>
        <taxon>Eurotiomycetes</taxon>
        <taxon>Chaetothyriomycetidae</taxon>
        <taxon>Verrucariales</taxon>
        <taxon>Verrucariaceae</taxon>
        <taxon>Endocarpon</taxon>
    </lineage>
</organism>
<evidence type="ECO:0008006" key="5">
    <source>
        <dbReference type="Google" id="ProtNLM"/>
    </source>
</evidence>
<evidence type="ECO:0000313" key="4">
    <source>
        <dbReference type="Proteomes" id="UP000606974"/>
    </source>
</evidence>